<evidence type="ECO:0000256" key="2">
    <source>
        <dbReference type="ARBA" id="ARBA00022630"/>
    </source>
</evidence>
<feature type="domain" description="Glucose-methanol-choline oxidoreductase N-terminal" evidence="5">
    <location>
        <begin position="179"/>
        <end position="320"/>
    </location>
</feature>
<keyword evidence="2" id="KW-0285">Flavoprotein</keyword>
<evidence type="ECO:0000259" key="5">
    <source>
        <dbReference type="Pfam" id="PF00732"/>
    </source>
</evidence>
<evidence type="ECO:0000259" key="6">
    <source>
        <dbReference type="Pfam" id="PF00890"/>
    </source>
</evidence>
<dbReference type="Pfam" id="PF05199">
    <property type="entry name" value="GMC_oxred_C"/>
    <property type="match status" value="1"/>
</dbReference>
<comment type="similarity">
    <text evidence="1">Belongs to the GMC oxidoreductase family.</text>
</comment>
<feature type="domain" description="Glucose-methanol-choline oxidoreductase C-terminal" evidence="7">
    <location>
        <begin position="414"/>
        <end position="534"/>
    </location>
</feature>
<evidence type="ECO:0000313" key="8">
    <source>
        <dbReference type="EMBL" id="KKB08612.1"/>
    </source>
</evidence>
<evidence type="ECO:0000256" key="1">
    <source>
        <dbReference type="ARBA" id="ARBA00010790"/>
    </source>
</evidence>
<dbReference type="Pfam" id="PF00890">
    <property type="entry name" value="FAD_binding_2"/>
    <property type="match status" value="1"/>
</dbReference>
<evidence type="ECO:0000259" key="7">
    <source>
        <dbReference type="Pfam" id="PF05199"/>
    </source>
</evidence>
<dbReference type="RefSeq" id="WP_046103300.1">
    <property type="nucleotide sequence ID" value="NZ_JZEY01000054.1"/>
</dbReference>
<name>A0A0F5FK86_9HYPH</name>
<comment type="caution">
    <text evidence="8">The sequence shown here is derived from an EMBL/GenBank/DDBJ whole genome shotgun (WGS) entry which is preliminary data.</text>
</comment>
<dbReference type="GO" id="GO:0016614">
    <property type="term" value="F:oxidoreductase activity, acting on CH-OH group of donors"/>
    <property type="evidence" value="ECO:0007669"/>
    <property type="project" value="InterPro"/>
</dbReference>
<dbReference type="InterPro" id="IPR000172">
    <property type="entry name" value="GMC_OxRdtase_N"/>
</dbReference>
<dbReference type="OrthoDB" id="9798604at2"/>
<sequence length="545" mass="58339">MSDVLIIGSGAGGGAAAYALTRAGLTVTILEAGPHYDYLADYRMDRQDWEQPFPDKDPPHASYAVAPLQPLDADLADLRSWNHISGLWNPSEQRISMGYHHVRGVGGSTLHFTGEAHRLHPEAFQLFSRTGIGADWPIDYAELEPYYLEAETVIGVAGRAESSRWRSAPYPLPDHRLSHASSILRRGFEKAGLACEPNALAILSAPYDDRPPCNGCNGCLRGCPLGDKGSVDVTFLRHALATGRCTIRSNCDVLTLEAGPDDTVTGVVASENGQLVRAGAPIIILAAGAVHSPRLLLNSANAHAPDGLANESGEVGRNFMETISWTSSALHPESLGSHRGQPVDMISWSLNAPDAVEGIPGGFRFSPAQAESDLVGPINYATRVVPGWGRQHKQAMRATFGHVLSVAGLCESVPHEQSKVTLSTALDRHGLPKPLIHSFLDSEAIARIAFMARTCRSILAYAGAGAVFEQLSSYDMFSSTHVFGTCRMGDDPQTSVVDRLGRAHRWRNLYIADASIFPSSGGGESPSLTIQALALRTAAGIATNR</sequence>
<dbReference type="Pfam" id="PF00732">
    <property type="entry name" value="GMC_oxred_N"/>
    <property type="match status" value="1"/>
</dbReference>
<dbReference type="AlphaFoldDB" id="A0A0F5FK86"/>
<dbReference type="Proteomes" id="UP000033649">
    <property type="component" value="Unassembled WGS sequence"/>
</dbReference>
<dbReference type="STRING" id="429727.VE26_00490"/>
<keyword evidence="3" id="KW-0274">FAD</keyword>
<dbReference type="PANTHER" id="PTHR46056">
    <property type="entry name" value="LONG-CHAIN-ALCOHOL OXIDASE"/>
    <property type="match status" value="1"/>
</dbReference>
<dbReference type="SUPFAM" id="SSF51905">
    <property type="entry name" value="FAD/NAD(P)-binding domain"/>
    <property type="match status" value="1"/>
</dbReference>
<protein>
    <submittedName>
        <fullName evidence="8">Membrane protein</fullName>
    </submittedName>
</protein>
<organism evidence="8 9">
    <name type="scientific">Devosia chinhatensis</name>
    <dbReference type="NCBI Taxonomy" id="429727"/>
    <lineage>
        <taxon>Bacteria</taxon>
        <taxon>Pseudomonadati</taxon>
        <taxon>Pseudomonadota</taxon>
        <taxon>Alphaproteobacteria</taxon>
        <taxon>Hyphomicrobiales</taxon>
        <taxon>Devosiaceae</taxon>
        <taxon>Devosia</taxon>
    </lineage>
</organism>
<reference evidence="8 9" key="1">
    <citation type="submission" date="2015-03" db="EMBL/GenBank/DDBJ databases">
        <authorList>
            <person name="Hassan Y."/>
            <person name="Lepp D."/>
            <person name="Li X.-Z."/>
            <person name="Zhou T."/>
        </authorList>
    </citation>
    <scope>NUCLEOTIDE SEQUENCE [LARGE SCALE GENOMIC DNA]</scope>
    <source>
        <strain evidence="8 9">IPL18</strain>
    </source>
</reference>
<evidence type="ECO:0000313" key="9">
    <source>
        <dbReference type="Proteomes" id="UP000033649"/>
    </source>
</evidence>
<evidence type="ECO:0000256" key="3">
    <source>
        <dbReference type="ARBA" id="ARBA00022827"/>
    </source>
</evidence>
<dbReference type="PATRIC" id="fig|429727.3.peg.112"/>
<feature type="domain" description="FAD-dependent oxidoreductase 2 FAD-binding" evidence="6">
    <location>
        <begin position="3"/>
        <end position="34"/>
    </location>
</feature>
<keyword evidence="4" id="KW-0560">Oxidoreductase</keyword>
<dbReference type="InterPro" id="IPR003953">
    <property type="entry name" value="FAD-dep_OxRdtase_2_FAD-bd"/>
</dbReference>
<gene>
    <name evidence="8" type="ORF">VE26_00490</name>
</gene>
<dbReference type="PANTHER" id="PTHR46056:SF12">
    <property type="entry name" value="LONG-CHAIN-ALCOHOL OXIDASE"/>
    <property type="match status" value="1"/>
</dbReference>
<dbReference type="EMBL" id="JZEY01000054">
    <property type="protein sequence ID" value="KKB08612.1"/>
    <property type="molecule type" value="Genomic_DNA"/>
</dbReference>
<evidence type="ECO:0000256" key="4">
    <source>
        <dbReference type="ARBA" id="ARBA00023002"/>
    </source>
</evidence>
<dbReference type="Gene3D" id="3.50.50.60">
    <property type="entry name" value="FAD/NAD(P)-binding domain"/>
    <property type="match status" value="2"/>
</dbReference>
<dbReference type="GO" id="GO:0050660">
    <property type="term" value="F:flavin adenine dinucleotide binding"/>
    <property type="evidence" value="ECO:0007669"/>
    <property type="project" value="InterPro"/>
</dbReference>
<keyword evidence="9" id="KW-1185">Reference proteome</keyword>
<proteinExistence type="inferred from homology"/>
<dbReference type="InterPro" id="IPR036188">
    <property type="entry name" value="FAD/NAD-bd_sf"/>
</dbReference>
<dbReference type="InterPro" id="IPR007867">
    <property type="entry name" value="GMC_OxRtase_C"/>
</dbReference>
<accession>A0A0F5FK86</accession>